<dbReference type="PANTHER" id="PTHR12151:SF25">
    <property type="entry name" value="LINALOOL DEHYDRATASE_ISOMERASE DOMAIN-CONTAINING PROTEIN"/>
    <property type="match status" value="1"/>
</dbReference>
<name>A0A554X0I1_9BURK</name>
<evidence type="ECO:0000256" key="5">
    <source>
        <dbReference type="SAM" id="SignalP"/>
    </source>
</evidence>
<feature type="binding site" evidence="3">
    <location>
        <position position="90"/>
    </location>
    <ligand>
        <name>Cu cation</name>
        <dbReference type="ChEBI" id="CHEBI:23378"/>
    </ligand>
</feature>
<dbReference type="Pfam" id="PF02630">
    <property type="entry name" value="SCO1-SenC"/>
    <property type="match status" value="1"/>
</dbReference>
<keyword evidence="5" id="KW-0732">Signal</keyword>
<organism evidence="7 8">
    <name type="scientific">Tepidimonas thermarum</name>
    <dbReference type="NCBI Taxonomy" id="335431"/>
    <lineage>
        <taxon>Bacteria</taxon>
        <taxon>Pseudomonadati</taxon>
        <taxon>Pseudomonadota</taxon>
        <taxon>Betaproteobacteria</taxon>
        <taxon>Burkholderiales</taxon>
        <taxon>Tepidimonas</taxon>
    </lineage>
</organism>
<dbReference type="PROSITE" id="PS51318">
    <property type="entry name" value="TAT"/>
    <property type="match status" value="1"/>
</dbReference>
<dbReference type="CDD" id="cd02968">
    <property type="entry name" value="SCO"/>
    <property type="match status" value="1"/>
</dbReference>
<dbReference type="OrthoDB" id="9790194at2"/>
<evidence type="ECO:0000256" key="2">
    <source>
        <dbReference type="ARBA" id="ARBA00023008"/>
    </source>
</evidence>
<dbReference type="FunFam" id="3.40.30.10:FF:000013">
    <property type="entry name" value="Blast:Protein SCO1 homolog, mitochondrial"/>
    <property type="match status" value="1"/>
</dbReference>
<dbReference type="PROSITE" id="PS51352">
    <property type="entry name" value="THIOREDOXIN_2"/>
    <property type="match status" value="1"/>
</dbReference>
<feature type="chain" id="PRO_5022122346" evidence="5">
    <location>
        <begin position="33"/>
        <end position="211"/>
    </location>
</feature>
<sequence length="211" mass="23209">MNPERFAVAPRRRWLGLAAAAALAAAATPWLAGCERGADRPALRGIDVTGAPYGRALSLTDQYGQRRTLQDFRGKVVMLYFGFVQCPDVCPTALARAVEVLQRLGPDAERVQLLFVTVDPERDTPALLRDYMAAFHPSFLGLTGTPEEIATAAREFKVYYAKVPTGSGYTMDHSAQTYLIDAQGRLRIVLKHERTADDYAHDIAWLLRGGA</sequence>
<comment type="similarity">
    <text evidence="1">Belongs to the SCO1/2 family.</text>
</comment>
<dbReference type="RefSeq" id="WP_143902536.1">
    <property type="nucleotide sequence ID" value="NZ_VJOL01000026.1"/>
</dbReference>
<dbReference type="Gene3D" id="3.40.30.10">
    <property type="entry name" value="Glutaredoxin"/>
    <property type="match status" value="1"/>
</dbReference>
<dbReference type="InterPro" id="IPR003782">
    <property type="entry name" value="SCO1/SenC"/>
</dbReference>
<dbReference type="InterPro" id="IPR013766">
    <property type="entry name" value="Thioredoxin_domain"/>
</dbReference>
<dbReference type="InterPro" id="IPR006311">
    <property type="entry name" value="TAT_signal"/>
</dbReference>
<dbReference type="SUPFAM" id="SSF52833">
    <property type="entry name" value="Thioredoxin-like"/>
    <property type="match status" value="1"/>
</dbReference>
<keyword evidence="2 3" id="KW-0186">Copper</keyword>
<dbReference type="EMBL" id="VJOL01000026">
    <property type="protein sequence ID" value="TSE29351.1"/>
    <property type="molecule type" value="Genomic_DNA"/>
</dbReference>
<evidence type="ECO:0000313" key="7">
    <source>
        <dbReference type="EMBL" id="TSE29351.1"/>
    </source>
</evidence>
<gene>
    <name evidence="7" type="primary">ypmQ_1</name>
    <name evidence="7" type="ORF">Tther_01514</name>
</gene>
<evidence type="ECO:0000259" key="6">
    <source>
        <dbReference type="PROSITE" id="PS51352"/>
    </source>
</evidence>
<feature type="signal peptide" evidence="5">
    <location>
        <begin position="1"/>
        <end position="32"/>
    </location>
</feature>
<keyword evidence="8" id="KW-1185">Reference proteome</keyword>
<reference evidence="7 8" key="1">
    <citation type="submission" date="2019-07" db="EMBL/GenBank/DDBJ databases">
        <title>Tepidimonas thermarum AA-1 draft genome.</title>
        <authorList>
            <person name="Da Costa M.S."/>
            <person name="Froufe H.J.C."/>
            <person name="Egas C."/>
            <person name="Albuquerque L."/>
        </authorList>
    </citation>
    <scope>NUCLEOTIDE SEQUENCE [LARGE SCALE GENOMIC DNA]</scope>
    <source>
        <strain evidence="7 8">AA-1</strain>
    </source>
</reference>
<keyword evidence="4" id="KW-1015">Disulfide bond</keyword>
<dbReference type="AlphaFoldDB" id="A0A554X0I1"/>
<accession>A0A554X0I1</accession>
<evidence type="ECO:0000256" key="1">
    <source>
        <dbReference type="ARBA" id="ARBA00010996"/>
    </source>
</evidence>
<dbReference type="Proteomes" id="UP000318542">
    <property type="component" value="Unassembled WGS sequence"/>
</dbReference>
<feature type="binding site" evidence="3">
    <location>
        <position position="173"/>
    </location>
    <ligand>
        <name>Cu cation</name>
        <dbReference type="ChEBI" id="CHEBI:23378"/>
    </ligand>
</feature>
<protein>
    <submittedName>
        <fullName evidence="7">SCO1 protein</fullName>
    </submittedName>
</protein>
<evidence type="ECO:0000313" key="8">
    <source>
        <dbReference type="Proteomes" id="UP000318542"/>
    </source>
</evidence>
<dbReference type="PANTHER" id="PTHR12151">
    <property type="entry name" value="ELECTRON TRANSPORT PROTIN SCO1/SENC FAMILY MEMBER"/>
    <property type="match status" value="1"/>
</dbReference>
<keyword evidence="3" id="KW-0479">Metal-binding</keyword>
<dbReference type="GO" id="GO:0046872">
    <property type="term" value="F:metal ion binding"/>
    <property type="evidence" value="ECO:0007669"/>
    <property type="project" value="UniProtKB-KW"/>
</dbReference>
<dbReference type="InterPro" id="IPR036249">
    <property type="entry name" value="Thioredoxin-like_sf"/>
</dbReference>
<dbReference type="PROSITE" id="PS51257">
    <property type="entry name" value="PROKAR_LIPOPROTEIN"/>
    <property type="match status" value="1"/>
</dbReference>
<evidence type="ECO:0000256" key="4">
    <source>
        <dbReference type="PIRSR" id="PIRSR603782-2"/>
    </source>
</evidence>
<comment type="caution">
    <text evidence="7">The sequence shown here is derived from an EMBL/GenBank/DDBJ whole genome shotgun (WGS) entry which is preliminary data.</text>
</comment>
<feature type="domain" description="Thioredoxin" evidence="6">
    <location>
        <begin position="34"/>
        <end position="208"/>
    </location>
</feature>
<feature type="disulfide bond" description="Redox-active" evidence="4">
    <location>
        <begin position="86"/>
        <end position="90"/>
    </location>
</feature>
<proteinExistence type="inferred from homology"/>
<feature type="binding site" evidence="3">
    <location>
        <position position="86"/>
    </location>
    <ligand>
        <name>Cu cation</name>
        <dbReference type="ChEBI" id="CHEBI:23378"/>
    </ligand>
</feature>
<evidence type="ECO:0000256" key="3">
    <source>
        <dbReference type="PIRSR" id="PIRSR603782-1"/>
    </source>
</evidence>